<dbReference type="InterPro" id="IPR002656">
    <property type="entry name" value="Acyl_transf_3_dom"/>
</dbReference>
<evidence type="ECO:0000256" key="4">
    <source>
        <dbReference type="ARBA" id="ARBA00022692"/>
    </source>
</evidence>
<comment type="caution">
    <text evidence="9">The sequence shown here is derived from an EMBL/GenBank/DDBJ whole genome shotgun (WGS) entry which is preliminary data.</text>
</comment>
<dbReference type="PANTHER" id="PTHR40074">
    <property type="entry name" value="O-ACETYLTRANSFERASE WECH"/>
    <property type="match status" value="1"/>
</dbReference>
<evidence type="ECO:0000256" key="1">
    <source>
        <dbReference type="ARBA" id="ARBA00004651"/>
    </source>
</evidence>
<feature type="transmembrane region" description="Helical" evidence="7">
    <location>
        <begin position="177"/>
        <end position="195"/>
    </location>
</feature>
<keyword evidence="3" id="KW-1003">Cell membrane</keyword>
<keyword evidence="9" id="KW-0808">Transferase</keyword>
<gene>
    <name evidence="9" type="ORF">GO988_21735</name>
</gene>
<feature type="domain" description="Acyltransferase 3" evidence="8">
    <location>
        <begin position="13"/>
        <end position="315"/>
    </location>
</feature>
<feature type="transmembrane region" description="Helical" evidence="7">
    <location>
        <begin position="207"/>
        <end position="227"/>
    </location>
</feature>
<feature type="transmembrane region" description="Helical" evidence="7">
    <location>
        <begin position="51"/>
        <end position="68"/>
    </location>
</feature>
<name>A0A7K1TKL9_9BACT</name>
<evidence type="ECO:0000313" key="9">
    <source>
        <dbReference type="EMBL" id="MVN78960.1"/>
    </source>
</evidence>
<evidence type="ECO:0000259" key="8">
    <source>
        <dbReference type="Pfam" id="PF01757"/>
    </source>
</evidence>
<feature type="transmembrane region" description="Helical" evidence="7">
    <location>
        <begin position="299"/>
        <end position="319"/>
    </location>
</feature>
<protein>
    <submittedName>
        <fullName evidence="9">Acyltransferase family protein</fullName>
    </submittedName>
</protein>
<dbReference type="GO" id="GO:0009246">
    <property type="term" value="P:enterobacterial common antigen biosynthetic process"/>
    <property type="evidence" value="ECO:0007669"/>
    <property type="project" value="TreeGrafter"/>
</dbReference>
<evidence type="ECO:0000256" key="7">
    <source>
        <dbReference type="SAM" id="Phobius"/>
    </source>
</evidence>
<dbReference type="EMBL" id="WQKZ01000008">
    <property type="protein sequence ID" value="MVN78960.1"/>
    <property type="molecule type" value="Genomic_DNA"/>
</dbReference>
<evidence type="ECO:0000256" key="5">
    <source>
        <dbReference type="ARBA" id="ARBA00022989"/>
    </source>
</evidence>
<evidence type="ECO:0000256" key="3">
    <source>
        <dbReference type="ARBA" id="ARBA00022475"/>
    </source>
</evidence>
<comment type="similarity">
    <text evidence="2">Belongs to the acyltransferase 3 family.</text>
</comment>
<dbReference type="Pfam" id="PF01757">
    <property type="entry name" value="Acyl_transf_3"/>
    <property type="match status" value="1"/>
</dbReference>
<keyword evidence="6 7" id="KW-0472">Membrane</keyword>
<organism evidence="9 10">
    <name type="scientific">Hymenobacter ginkgonis</name>
    <dbReference type="NCBI Taxonomy" id="2682976"/>
    <lineage>
        <taxon>Bacteria</taxon>
        <taxon>Pseudomonadati</taxon>
        <taxon>Bacteroidota</taxon>
        <taxon>Cytophagia</taxon>
        <taxon>Cytophagales</taxon>
        <taxon>Hymenobacteraceae</taxon>
        <taxon>Hymenobacter</taxon>
    </lineage>
</organism>
<dbReference type="GO" id="GO:0005886">
    <property type="term" value="C:plasma membrane"/>
    <property type="evidence" value="ECO:0007669"/>
    <property type="project" value="UniProtKB-SubCell"/>
</dbReference>
<keyword evidence="4 7" id="KW-0812">Transmembrane</keyword>
<keyword evidence="5 7" id="KW-1133">Transmembrane helix</keyword>
<dbReference type="PANTHER" id="PTHR40074:SF2">
    <property type="entry name" value="O-ACETYLTRANSFERASE WECH"/>
    <property type="match status" value="1"/>
</dbReference>
<evidence type="ECO:0000256" key="6">
    <source>
        <dbReference type="ARBA" id="ARBA00023136"/>
    </source>
</evidence>
<dbReference type="GO" id="GO:0016413">
    <property type="term" value="F:O-acetyltransferase activity"/>
    <property type="evidence" value="ECO:0007669"/>
    <property type="project" value="TreeGrafter"/>
</dbReference>
<feature type="transmembrane region" description="Helical" evidence="7">
    <location>
        <begin position="274"/>
        <end position="293"/>
    </location>
</feature>
<reference evidence="9 10" key="1">
    <citation type="submission" date="2019-12" db="EMBL/GenBank/DDBJ databases">
        <title>Hymenobacter sp. HMF4947 Genome sequencing and assembly.</title>
        <authorList>
            <person name="Kang H."/>
            <person name="Cha I."/>
            <person name="Kim H."/>
            <person name="Joh K."/>
        </authorList>
    </citation>
    <scope>NUCLEOTIDE SEQUENCE [LARGE SCALE GENOMIC DNA]</scope>
    <source>
        <strain evidence="9 10">HMF4947</strain>
    </source>
</reference>
<feature type="transmembrane region" description="Helical" evidence="7">
    <location>
        <begin position="122"/>
        <end position="140"/>
    </location>
</feature>
<keyword evidence="9" id="KW-0012">Acyltransferase</keyword>
<dbReference type="AlphaFoldDB" id="A0A7K1TKL9"/>
<feature type="transmembrane region" description="Helical" evidence="7">
    <location>
        <begin position="239"/>
        <end position="262"/>
    </location>
</feature>
<dbReference type="Proteomes" id="UP000441336">
    <property type="component" value="Unassembled WGS sequence"/>
</dbReference>
<proteinExistence type="inferred from homology"/>
<feature type="transmembrane region" description="Helical" evidence="7">
    <location>
        <begin position="80"/>
        <end position="100"/>
    </location>
</feature>
<keyword evidence="10" id="KW-1185">Reference proteome</keyword>
<sequence length="333" mass="36935">MLTITQKQVVTRNYTIDIFRILGAFCVVALHSPLGSLPNSLALSVRLCSRWAVPFFFLVSGYFAARNLRDRQSINFSKSINYLVAIFIASNIVYCLFYAIDNNAATTIKLTFVGLLVGQTGHLWYIGSNIFGLLILQLLVSRYSDKVLVVVALIVFLGILVGDGYSRLTGITLQYEVARYLTSIPFLFAGFLIARHGEFLQYLSVKLCLISILVGLLVEYTEAYLLYTRVGAGPHNQELLIGTALLALGLFCLSLVFITPSANTLSDAGKNYSLVIYLYHPLVITLLYSVIKIGQFSAYVYWVSPFIDFVVTLLLIKAIEKTSPTVFRLLSGG</sequence>
<evidence type="ECO:0000313" key="10">
    <source>
        <dbReference type="Proteomes" id="UP000441336"/>
    </source>
</evidence>
<evidence type="ECO:0000256" key="2">
    <source>
        <dbReference type="ARBA" id="ARBA00007400"/>
    </source>
</evidence>
<comment type="subcellular location">
    <subcellularLocation>
        <location evidence="1">Cell membrane</location>
        <topology evidence="1">Multi-pass membrane protein</topology>
    </subcellularLocation>
</comment>
<feature type="transmembrane region" description="Helical" evidence="7">
    <location>
        <begin position="147"/>
        <end position="165"/>
    </location>
</feature>
<dbReference type="RefSeq" id="WP_157569614.1">
    <property type="nucleotide sequence ID" value="NZ_WQKZ01000008.1"/>
</dbReference>
<accession>A0A7K1TKL9</accession>